<reference evidence="2 3" key="1">
    <citation type="journal article" date="2021" name="J. Hered.">
        <title>A chromosome-level genome assembly of the parasitoid wasp, Cotesia glomerata (Hymenoptera: Braconidae).</title>
        <authorList>
            <person name="Pinto B.J."/>
            <person name="Weis J.J."/>
            <person name="Gamble T."/>
            <person name="Ode P.J."/>
            <person name="Paul R."/>
            <person name="Zaspel J.M."/>
        </authorList>
    </citation>
    <scope>NUCLEOTIDE SEQUENCE [LARGE SCALE GENOMIC DNA]</scope>
    <source>
        <strain evidence="2">CgM1</strain>
    </source>
</reference>
<organism evidence="2 3">
    <name type="scientific">Cotesia glomerata</name>
    <name type="common">Lepidopteran parasitic wasp</name>
    <name type="synonym">Apanteles glomeratus</name>
    <dbReference type="NCBI Taxonomy" id="32391"/>
    <lineage>
        <taxon>Eukaryota</taxon>
        <taxon>Metazoa</taxon>
        <taxon>Ecdysozoa</taxon>
        <taxon>Arthropoda</taxon>
        <taxon>Hexapoda</taxon>
        <taxon>Insecta</taxon>
        <taxon>Pterygota</taxon>
        <taxon>Neoptera</taxon>
        <taxon>Endopterygota</taxon>
        <taxon>Hymenoptera</taxon>
        <taxon>Apocrita</taxon>
        <taxon>Ichneumonoidea</taxon>
        <taxon>Braconidae</taxon>
        <taxon>Microgastrinae</taxon>
        <taxon>Cotesia</taxon>
    </lineage>
</organism>
<keyword evidence="3" id="KW-1185">Reference proteome</keyword>
<proteinExistence type="predicted"/>
<feature type="region of interest" description="Disordered" evidence="1">
    <location>
        <begin position="20"/>
        <end position="42"/>
    </location>
</feature>
<name>A0AAV7J106_COTGL</name>
<evidence type="ECO:0000256" key="1">
    <source>
        <dbReference type="SAM" id="MobiDB-lite"/>
    </source>
</evidence>
<sequence length="182" mass="20572">MTGGGRYSDVRRALLEVRRDTALSARGSGGKSGAGTERVGDSANSLFVGSTKEIEQSEPRLRRFTTEFSLKRGENRTFVHRTSTRTHTSVTQQKACWYTGNASTRIKWKLSIRRRAVGPRGNQIHRSTQLTNCPPPSFPSSYETCPYGDRYVDLKEALEESLESNRPVCKRRKEASRWDRVS</sequence>
<dbReference type="AlphaFoldDB" id="A0AAV7J106"/>
<dbReference type="EMBL" id="JAHXZJ010000374">
    <property type="protein sequence ID" value="KAH0561865.1"/>
    <property type="molecule type" value="Genomic_DNA"/>
</dbReference>
<comment type="caution">
    <text evidence="2">The sequence shown here is derived from an EMBL/GenBank/DDBJ whole genome shotgun (WGS) entry which is preliminary data.</text>
</comment>
<feature type="region of interest" description="Disordered" evidence="1">
    <location>
        <begin position="163"/>
        <end position="182"/>
    </location>
</feature>
<accession>A0AAV7J106</accession>
<evidence type="ECO:0000313" key="3">
    <source>
        <dbReference type="Proteomes" id="UP000826195"/>
    </source>
</evidence>
<protein>
    <submittedName>
        <fullName evidence="2">Uncharacterized protein</fullName>
    </submittedName>
</protein>
<evidence type="ECO:0000313" key="2">
    <source>
        <dbReference type="EMBL" id="KAH0561865.1"/>
    </source>
</evidence>
<gene>
    <name evidence="2" type="ORF">KQX54_019884</name>
</gene>
<dbReference type="Proteomes" id="UP000826195">
    <property type="component" value="Unassembled WGS sequence"/>
</dbReference>